<keyword evidence="1" id="KW-0812">Transmembrane</keyword>
<keyword evidence="1" id="KW-0472">Membrane</keyword>
<protein>
    <submittedName>
        <fullName evidence="2">Uncharacterized protein</fullName>
    </submittedName>
</protein>
<keyword evidence="3" id="KW-1185">Reference proteome</keyword>
<dbReference type="Gramene" id="KMS64792">
    <property type="protein sequence ID" value="KMS64792"/>
    <property type="gene ID" value="BVRB_042610"/>
</dbReference>
<feature type="non-terminal residue" evidence="2">
    <location>
        <position position="171"/>
    </location>
</feature>
<gene>
    <name evidence="2" type="ORF">BVRB_042610</name>
</gene>
<keyword evidence="1" id="KW-1133">Transmembrane helix</keyword>
<evidence type="ECO:0000256" key="1">
    <source>
        <dbReference type="SAM" id="Phobius"/>
    </source>
</evidence>
<feature type="non-terminal residue" evidence="2">
    <location>
        <position position="1"/>
    </location>
</feature>
<evidence type="ECO:0000313" key="2">
    <source>
        <dbReference type="EMBL" id="KMS64792.1"/>
    </source>
</evidence>
<sequence>CDDVTCKAPFQFILGWNLNTTLLAAGVVVAVLFALITGLCFKYRSERQQLLTDGPGKVPPITLRRVPATSEYEDEEENIQQDVSVVKPIPAVDIYAEYDEEAAPEQIPIESRPNIFNERPWKAMIHSETEMTDSAASPSASAQSTELESASTLSLGIGHVESRVPGYLQDI</sequence>
<reference evidence="2 3" key="1">
    <citation type="journal article" date="2014" name="Nature">
        <title>The genome of the recently domesticated crop plant sugar beet (Beta vulgaris).</title>
        <authorList>
            <person name="Dohm J.C."/>
            <person name="Minoche A.E."/>
            <person name="Holtgrawe D."/>
            <person name="Capella-Gutierrez S."/>
            <person name="Zakrzewski F."/>
            <person name="Tafer H."/>
            <person name="Rupp O."/>
            <person name="Sorensen T.R."/>
            <person name="Stracke R."/>
            <person name="Reinhardt R."/>
            <person name="Goesmann A."/>
            <person name="Kraft T."/>
            <person name="Schulz B."/>
            <person name="Stadler P.F."/>
            <person name="Schmidt T."/>
            <person name="Gabaldon T."/>
            <person name="Lehrach H."/>
            <person name="Weisshaar B."/>
            <person name="Himmelbauer H."/>
        </authorList>
    </citation>
    <scope>NUCLEOTIDE SEQUENCE [LARGE SCALE GENOMIC DNA]</scope>
    <source>
        <tissue evidence="2">Taproot</tissue>
    </source>
</reference>
<dbReference type="Proteomes" id="UP000035740">
    <property type="component" value="Unassembled WGS sequence"/>
</dbReference>
<evidence type="ECO:0000313" key="3">
    <source>
        <dbReference type="Proteomes" id="UP000035740"/>
    </source>
</evidence>
<dbReference type="AlphaFoldDB" id="A0A0J7YME2"/>
<dbReference type="EMBL" id="KQ122303">
    <property type="protein sequence ID" value="KMS64792.1"/>
    <property type="molecule type" value="Genomic_DNA"/>
</dbReference>
<accession>A0A0J7YME2</accession>
<proteinExistence type="predicted"/>
<organism evidence="2 3">
    <name type="scientific">Beta vulgaris subsp. vulgaris</name>
    <name type="common">Beet</name>
    <dbReference type="NCBI Taxonomy" id="3555"/>
    <lineage>
        <taxon>Eukaryota</taxon>
        <taxon>Viridiplantae</taxon>
        <taxon>Streptophyta</taxon>
        <taxon>Embryophyta</taxon>
        <taxon>Tracheophyta</taxon>
        <taxon>Spermatophyta</taxon>
        <taxon>Magnoliopsida</taxon>
        <taxon>eudicotyledons</taxon>
        <taxon>Gunneridae</taxon>
        <taxon>Pentapetalae</taxon>
        <taxon>Caryophyllales</taxon>
        <taxon>Chenopodiaceae</taxon>
        <taxon>Betoideae</taxon>
        <taxon>Beta</taxon>
    </lineage>
</organism>
<feature type="transmembrane region" description="Helical" evidence="1">
    <location>
        <begin position="22"/>
        <end position="41"/>
    </location>
</feature>
<name>A0A0J7YME2_BETVV</name>